<gene>
    <name evidence="1" type="ORF">UFOVP320_11</name>
    <name evidence="2" type="ORF">UFOVP768_51</name>
</gene>
<proteinExistence type="predicted"/>
<dbReference type="EMBL" id="LR796335">
    <property type="protein sequence ID" value="CAB4137173.1"/>
    <property type="molecule type" value="Genomic_DNA"/>
</dbReference>
<organism evidence="1">
    <name type="scientific">uncultured Caudovirales phage</name>
    <dbReference type="NCBI Taxonomy" id="2100421"/>
    <lineage>
        <taxon>Viruses</taxon>
        <taxon>Duplodnaviria</taxon>
        <taxon>Heunggongvirae</taxon>
        <taxon>Uroviricota</taxon>
        <taxon>Caudoviricetes</taxon>
        <taxon>Peduoviridae</taxon>
        <taxon>Maltschvirus</taxon>
        <taxon>Maltschvirus maltsch</taxon>
    </lineage>
</organism>
<accession>A0A6J5LVP5</accession>
<sequence>MKRGWQFDVEWFTHRWPLFVCGIHQGQFCLCLWVVDVTIWRY</sequence>
<reference evidence="1" key="1">
    <citation type="submission" date="2020-04" db="EMBL/GenBank/DDBJ databases">
        <authorList>
            <person name="Chiriac C."/>
            <person name="Salcher M."/>
            <person name="Ghai R."/>
            <person name="Kavagutti S V."/>
        </authorList>
    </citation>
    <scope>NUCLEOTIDE SEQUENCE</scope>
</reference>
<evidence type="ECO:0000313" key="1">
    <source>
        <dbReference type="EMBL" id="CAB4137173.1"/>
    </source>
</evidence>
<evidence type="ECO:0000313" key="2">
    <source>
        <dbReference type="EMBL" id="CAB4161378.1"/>
    </source>
</evidence>
<protein>
    <submittedName>
        <fullName evidence="1">Uncharacterized protein</fullName>
    </submittedName>
</protein>
<name>A0A6J5LVP5_9CAUD</name>
<dbReference type="EMBL" id="LR796704">
    <property type="protein sequence ID" value="CAB4161378.1"/>
    <property type="molecule type" value="Genomic_DNA"/>
</dbReference>